<reference evidence="1 2" key="1">
    <citation type="submission" date="2016-09" db="EMBL/GenBank/DDBJ databases">
        <authorList>
            <person name="Capua I."/>
            <person name="De Benedictis P."/>
            <person name="Joannis T."/>
            <person name="Lombin L.H."/>
            <person name="Cattoli G."/>
        </authorList>
    </citation>
    <scope>NUCLEOTIDE SEQUENCE [LARGE SCALE GENOMIC DNA]</scope>
    <source>
        <strain evidence="1 2">A7P-90m</strain>
    </source>
</reference>
<gene>
    <name evidence="1" type="ORF">SAMN05216323_10877</name>
</gene>
<protein>
    <submittedName>
        <fullName evidence="1">Uncharacterized protein</fullName>
    </submittedName>
</protein>
<dbReference type="AlphaFoldDB" id="A0A1G6S579"/>
<keyword evidence="2" id="KW-1185">Reference proteome</keyword>
<evidence type="ECO:0000313" key="1">
    <source>
        <dbReference type="EMBL" id="SDD12050.1"/>
    </source>
</evidence>
<evidence type="ECO:0000313" key="2">
    <source>
        <dbReference type="Proteomes" id="UP000199452"/>
    </source>
</evidence>
<proteinExistence type="predicted"/>
<organism evidence="1 2">
    <name type="scientific">Williamwhitmania taraxaci</name>
    <dbReference type="NCBI Taxonomy" id="1640674"/>
    <lineage>
        <taxon>Bacteria</taxon>
        <taxon>Pseudomonadati</taxon>
        <taxon>Bacteroidota</taxon>
        <taxon>Bacteroidia</taxon>
        <taxon>Bacteroidales</taxon>
        <taxon>Williamwhitmaniaceae</taxon>
        <taxon>Williamwhitmania</taxon>
    </lineage>
</organism>
<accession>A0A1G6S579</accession>
<dbReference type="Proteomes" id="UP000199452">
    <property type="component" value="Unassembled WGS sequence"/>
</dbReference>
<name>A0A1G6S579_9BACT</name>
<sequence>MVAANMGAGQMSYIERHLVYPFRTMDKGLYEVGLGVENLLSPAMILLQKIKGGSQNFIQSIGVYAFYRMGPYAFEKQGNNFFFKISAGINL</sequence>
<dbReference type="EMBL" id="FMYP01000087">
    <property type="protein sequence ID" value="SDD12050.1"/>
    <property type="molecule type" value="Genomic_DNA"/>
</dbReference>